<evidence type="ECO:0000313" key="2">
    <source>
        <dbReference type="Proteomes" id="UP000323876"/>
    </source>
</evidence>
<sequence length="108" mass="11232">MAGSELVGVKTGELGRLGNDLSTSGQTVRNRAKDVADATFGPADAGENYADQGRQIQAGLDAIYKWLGNWSEATLATGDVVGAAVVKYSNTDQEASFDIAKLDHGSKA</sequence>
<dbReference type="RefSeq" id="WP_150404200.1">
    <property type="nucleotide sequence ID" value="NZ_JBHJYQ010000013.1"/>
</dbReference>
<accession>A0A5N0EAK6</accession>
<evidence type="ECO:0000313" key="1">
    <source>
        <dbReference type="EMBL" id="KAA8886457.1"/>
    </source>
</evidence>
<dbReference type="EMBL" id="VXLC01000012">
    <property type="protein sequence ID" value="KAA8886457.1"/>
    <property type="molecule type" value="Genomic_DNA"/>
</dbReference>
<reference evidence="1 2" key="1">
    <citation type="submission" date="2019-09" db="EMBL/GenBank/DDBJ databases">
        <authorList>
            <person name="Wang X."/>
        </authorList>
    </citation>
    <scope>NUCLEOTIDE SEQUENCE [LARGE SCALE GENOMIC DNA]</scope>
    <source>
        <strain evidence="1 2">CICC 11023</strain>
    </source>
</reference>
<organism evidence="1 2">
    <name type="scientific">Nocardia colli</name>
    <dbReference type="NCBI Taxonomy" id="2545717"/>
    <lineage>
        <taxon>Bacteria</taxon>
        <taxon>Bacillati</taxon>
        <taxon>Actinomycetota</taxon>
        <taxon>Actinomycetes</taxon>
        <taxon>Mycobacteriales</taxon>
        <taxon>Nocardiaceae</taxon>
        <taxon>Nocardia</taxon>
    </lineage>
</organism>
<dbReference type="OrthoDB" id="4556588at2"/>
<proteinExistence type="predicted"/>
<name>A0A5N0EAK6_9NOCA</name>
<protein>
    <recommendedName>
        <fullName evidence="3">ESX-1 secretion-associated protein</fullName>
    </recommendedName>
</protein>
<dbReference type="Proteomes" id="UP000323876">
    <property type="component" value="Unassembled WGS sequence"/>
</dbReference>
<gene>
    <name evidence="1" type="ORF">F3087_23530</name>
</gene>
<evidence type="ECO:0008006" key="3">
    <source>
        <dbReference type="Google" id="ProtNLM"/>
    </source>
</evidence>
<keyword evidence="2" id="KW-1185">Reference proteome</keyword>
<dbReference type="AlphaFoldDB" id="A0A5N0EAK6"/>
<comment type="caution">
    <text evidence="1">The sequence shown here is derived from an EMBL/GenBank/DDBJ whole genome shotgun (WGS) entry which is preliminary data.</text>
</comment>